<dbReference type="InterPro" id="IPR011250">
    <property type="entry name" value="OMP/PagP_B-barrel"/>
</dbReference>
<feature type="domain" description="Msp4/OMP-like" evidence="2">
    <location>
        <begin position="34"/>
        <end position="278"/>
    </location>
</feature>
<feature type="signal peptide" evidence="1">
    <location>
        <begin position="1"/>
        <end position="25"/>
    </location>
</feature>
<evidence type="ECO:0000256" key="1">
    <source>
        <dbReference type="SAM" id="SignalP"/>
    </source>
</evidence>
<dbReference type="Gene3D" id="2.40.160.20">
    <property type="match status" value="1"/>
</dbReference>
<evidence type="ECO:0000313" key="3">
    <source>
        <dbReference type="EMBL" id="ABO36255.1"/>
    </source>
</evidence>
<proteinExistence type="predicted"/>
<dbReference type="SUPFAM" id="SSF56925">
    <property type="entry name" value="OMPA-like"/>
    <property type="match status" value="1"/>
</dbReference>
<keyword evidence="1" id="KW-0732">Signal</keyword>
<protein>
    <submittedName>
        <fullName evidence="3">Omp-1-15</fullName>
    </submittedName>
</protein>
<reference evidence="3" key="1">
    <citation type="journal article" date="2008" name="Clin. Vaccine Immunol.">
        <title>Identification of 19 polymorphic major outer membrane protein genes and their immunogenic peptides in Ehrlichia ewingii for use in a serodiagnostic assay.</title>
        <authorList>
            <person name="Zhang C."/>
            <person name="Xiong Q."/>
            <person name="Kikuchi T."/>
            <person name="Rikihisa Y."/>
        </authorList>
    </citation>
    <scope>NUCLEOTIDE SEQUENCE</scope>
</reference>
<name>B1N6B8_9RICK</name>
<organism evidence="3">
    <name type="scientific">Ehrlichia ewingii</name>
    <dbReference type="NCBI Taxonomy" id="947"/>
    <lineage>
        <taxon>Bacteria</taxon>
        <taxon>Pseudomonadati</taxon>
        <taxon>Pseudomonadota</taxon>
        <taxon>Alphaproteobacteria</taxon>
        <taxon>Rickettsiales</taxon>
        <taxon>Anaplasmataceae</taxon>
        <taxon>Ehrlichia</taxon>
    </lineage>
</organism>
<gene>
    <name evidence="3" type="primary">omp115</name>
</gene>
<dbReference type="EMBL" id="EF116932">
    <property type="protein sequence ID" value="ABO36255.1"/>
    <property type="molecule type" value="Genomic_DNA"/>
</dbReference>
<accession>B1N6B8</accession>
<dbReference type="Pfam" id="PF01617">
    <property type="entry name" value="Surface_Ag_2"/>
    <property type="match status" value="1"/>
</dbReference>
<dbReference type="AlphaFoldDB" id="B1N6B8"/>
<dbReference type="InterPro" id="IPR002566">
    <property type="entry name" value="Msp4_OMP-like"/>
</dbReference>
<evidence type="ECO:0000259" key="2">
    <source>
        <dbReference type="Pfam" id="PF01617"/>
    </source>
</evidence>
<feature type="chain" id="PRO_5002768825" evidence="1">
    <location>
        <begin position="26"/>
        <end position="278"/>
    </location>
</feature>
<sequence length="278" mass="31026">MNCKKIFITSALMSLVSFIPCISFSNPMQDNNIVGNFYVSGKYMPTISHFDNFSAKEDTIETIATFGLSKTYNRSSPIHSDFTDSKYSFKYENNPFLGFAGAVGYSMEGLRLEFEISYEKFDVKNPDNSYSNGAHMYYALSRKDNANIGTTPQDKKYVYIKNEGLTDISLMLNACYDVISEGISFVPYICAGIGSDFISMFDITSPKLSYQGKLGISYSINPEMSVFIGGHFHKVIGDQFKDITPLKPNGIENTTATHVLVTLHMCHFGAEIGGRFTF</sequence>